<evidence type="ECO:0000313" key="3">
    <source>
        <dbReference type="EMBL" id="KAF9982567.1"/>
    </source>
</evidence>
<gene>
    <name evidence="3" type="ORF">BGZ65_002722</name>
</gene>
<keyword evidence="2" id="KW-0812">Transmembrane</keyword>
<dbReference type="Proteomes" id="UP000749646">
    <property type="component" value="Unassembled WGS sequence"/>
</dbReference>
<dbReference type="AlphaFoldDB" id="A0A9P6M9G7"/>
<keyword evidence="4" id="KW-1185">Reference proteome</keyword>
<reference evidence="3" key="1">
    <citation type="journal article" date="2020" name="Fungal Divers.">
        <title>Resolving the Mortierellaceae phylogeny through synthesis of multi-gene phylogenetics and phylogenomics.</title>
        <authorList>
            <person name="Vandepol N."/>
            <person name="Liber J."/>
            <person name="Desiro A."/>
            <person name="Na H."/>
            <person name="Kennedy M."/>
            <person name="Barry K."/>
            <person name="Grigoriev I.V."/>
            <person name="Miller A.N."/>
            <person name="O'Donnell K."/>
            <person name="Stajich J.E."/>
            <person name="Bonito G."/>
        </authorList>
    </citation>
    <scope>NUCLEOTIDE SEQUENCE</scope>
    <source>
        <strain evidence="3">MES-2147</strain>
    </source>
</reference>
<protein>
    <recommendedName>
        <fullName evidence="5">Calcineurin-like phosphoesterase domain-containing protein</fullName>
    </recommendedName>
</protein>
<name>A0A9P6M9G7_9FUNG</name>
<dbReference type="EMBL" id="JAAAHW010003567">
    <property type="protein sequence ID" value="KAF9982567.1"/>
    <property type="molecule type" value="Genomic_DNA"/>
</dbReference>
<dbReference type="GO" id="GO:0016020">
    <property type="term" value="C:membrane"/>
    <property type="evidence" value="ECO:0007669"/>
    <property type="project" value="GOC"/>
</dbReference>
<dbReference type="InterPro" id="IPR033308">
    <property type="entry name" value="PGAP5/Cdc1/Ted1"/>
</dbReference>
<keyword evidence="2" id="KW-1133">Transmembrane helix</keyword>
<comment type="caution">
    <text evidence="3">The sequence shown here is derived from an EMBL/GenBank/DDBJ whole genome shotgun (WGS) entry which is preliminary data.</text>
</comment>
<dbReference type="SUPFAM" id="SSF56300">
    <property type="entry name" value="Metallo-dependent phosphatases"/>
    <property type="match status" value="1"/>
</dbReference>
<feature type="transmembrane region" description="Helical" evidence="2">
    <location>
        <begin position="203"/>
        <end position="232"/>
    </location>
</feature>
<dbReference type="InterPro" id="IPR029052">
    <property type="entry name" value="Metallo-depent_PP-like"/>
</dbReference>
<sequence>MLLDGPASDENLRNQTWQFMQDAVSIKTQHPQDKIVLLTHIPFHKEKGLCVDEPETRLHWDNTIIEQTMLSPNTTQWILDHLNPDFVLNGHDHFGCDVTHVKDWNGEQRQQQQQQNDTQNEESSRVAIWKVYPTTKLPFQSTGTRPKQNMVREITQRSMMAEFGGYAGLLEARVIQSDLKFAHEQDSFELEFHYSACGFYIDLLVWIVVVTDAIVTGAWVLVALYKVFLFIVTRRSSNKSLQPAPSGMKPKIL</sequence>
<dbReference type="GO" id="GO:0006506">
    <property type="term" value="P:GPI anchor biosynthetic process"/>
    <property type="evidence" value="ECO:0007669"/>
    <property type="project" value="InterPro"/>
</dbReference>
<evidence type="ECO:0000313" key="4">
    <source>
        <dbReference type="Proteomes" id="UP000749646"/>
    </source>
</evidence>
<organism evidence="3 4">
    <name type="scientific">Modicella reniformis</name>
    <dbReference type="NCBI Taxonomy" id="1440133"/>
    <lineage>
        <taxon>Eukaryota</taxon>
        <taxon>Fungi</taxon>
        <taxon>Fungi incertae sedis</taxon>
        <taxon>Mucoromycota</taxon>
        <taxon>Mortierellomycotina</taxon>
        <taxon>Mortierellomycetes</taxon>
        <taxon>Mortierellales</taxon>
        <taxon>Mortierellaceae</taxon>
        <taxon>Modicella</taxon>
    </lineage>
</organism>
<dbReference type="PANTHER" id="PTHR13315:SF1">
    <property type="entry name" value="PROTEIN TED1"/>
    <property type="match status" value="1"/>
</dbReference>
<proteinExistence type="predicted"/>
<dbReference type="PANTHER" id="PTHR13315">
    <property type="entry name" value="METALLO PHOSPHOESTERASE RELATED"/>
    <property type="match status" value="1"/>
</dbReference>
<dbReference type="GO" id="GO:0005783">
    <property type="term" value="C:endoplasmic reticulum"/>
    <property type="evidence" value="ECO:0007669"/>
    <property type="project" value="TreeGrafter"/>
</dbReference>
<evidence type="ECO:0000256" key="1">
    <source>
        <dbReference type="ARBA" id="ARBA00023136"/>
    </source>
</evidence>
<keyword evidence="1 2" id="KW-0472">Membrane</keyword>
<evidence type="ECO:0008006" key="5">
    <source>
        <dbReference type="Google" id="ProtNLM"/>
    </source>
</evidence>
<dbReference type="OrthoDB" id="9984693at2759"/>
<accession>A0A9P6M9G7</accession>
<evidence type="ECO:0000256" key="2">
    <source>
        <dbReference type="SAM" id="Phobius"/>
    </source>
</evidence>